<dbReference type="InterPro" id="IPR051533">
    <property type="entry name" value="WaaL-like"/>
</dbReference>
<evidence type="ECO:0000256" key="4">
    <source>
        <dbReference type="ARBA" id="ARBA00023136"/>
    </source>
</evidence>
<reference evidence="7 8" key="1">
    <citation type="submission" date="2024-09" db="EMBL/GenBank/DDBJ databases">
        <authorList>
            <person name="Sun Q."/>
            <person name="Mori K."/>
        </authorList>
    </citation>
    <scope>NUCLEOTIDE SEQUENCE [LARGE SCALE GENOMIC DNA]</scope>
    <source>
        <strain evidence="7 8">NCAIM B.02621</strain>
    </source>
</reference>
<feature type="transmembrane region" description="Helical" evidence="5">
    <location>
        <begin position="338"/>
        <end position="361"/>
    </location>
</feature>
<evidence type="ECO:0000313" key="8">
    <source>
        <dbReference type="Proteomes" id="UP001589906"/>
    </source>
</evidence>
<accession>A0ABV6QYN3</accession>
<evidence type="ECO:0000313" key="7">
    <source>
        <dbReference type="EMBL" id="MFC0632476.1"/>
    </source>
</evidence>
<dbReference type="InterPro" id="IPR007016">
    <property type="entry name" value="O-antigen_ligase-rel_domated"/>
</dbReference>
<gene>
    <name evidence="7" type="ORF">ACFFGE_01095</name>
</gene>
<evidence type="ECO:0000256" key="5">
    <source>
        <dbReference type="SAM" id="Phobius"/>
    </source>
</evidence>
<comment type="caution">
    <text evidence="7">The sequence shown here is derived from an EMBL/GenBank/DDBJ whole genome shotgun (WGS) entry which is preliminary data.</text>
</comment>
<dbReference type="EMBL" id="JBHLSW010000003">
    <property type="protein sequence ID" value="MFC0632476.1"/>
    <property type="molecule type" value="Genomic_DNA"/>
</dbReference>
<dbReference type="PANTHER" id="PTHR37422">
    <property type="entry name" value="TEICHURONIC ACID BIOSYNTHESIS PROTEIN TUAE"/>
    <property type="match status" value="1"/>
</dbReference>
<evidence type="ECO:0000259" key="6">
    <source>
        <dbReference type="Pfam" id="PF04932"/>
    </source>
</evidence>
<feature type="transmembrane region" description="Helical" evidence="5">
    <location>
        <begin position="132"/>
        <end position="158"/>
    </location>
</feature>
<keyword evidence="8" id="KW-1185">Reference proteome</keyword>
<evidence type="ECO:0000256" key="3">
    <source>
        <dbReference type="ARBA" id="ARBA00022989"/>
    </source>
</evidence>
<feature type="transmembrane region" description="Helical" evidence="5">
    <location>
        <begin position="51"/>
        <end position="67"/>
    </location>
</feature>
<keyword evidence="2 5" id="KW-0812">Transmembrane</keyword>
<feature type="transmembrane region" description="Helical" evidence="5">
    <location>
        <begin position="399"/>
        <end position="419"/>
    </location>
</feature>
<dbReference type="Proteomes" id="UP001589906">
    <property type="component" value="Unassembled WGS sequence"/>
</dbReference>
<dbReference type="RefSeq" id="WP_376833459.1">
    <property type="nucleotide sequence ID" value="NZ_JBHLSW010000003.1"/>
</dbReference>
<feature type="transmembrane region" description="Helical" evidence="5">
    <location>
        <begin position="251"/>
        <end position="268"/>
    </location>
</feature>
<feature type="transmembrane region" description="Helical" evidence="5">
    <location>
        <begin position="373"/>
        <end position="393"/>
    </location>
</feature>
<organism evidence="7 8">
    <name type="scientific">Brevundimonas balnearis</name>
    <dbReference type="NCBI Taxonomy" id="1572858"/>
    <lineage>
        <taxon>Bacteria</taxon>
        <taxon>Pseudomonadati</taxon>
        <taxon>Pseudomonadota</taxon>
        <taxon>Alphaproteobacteria</taxon>
        <taxon>Caulobacterales</taxon>
        <taxon>Caulobacteraceae</taxon>
        <taxon>Brevundimonas</taxon>
    </lineage>
</organism>
<feature type="transmembrane region" description="Helical" evidence="5">
    <location>
        <begin position="79"/>
        <end position="101"/>
    </location>
</feature>
<keyword evidence="7" id="KW-0436">Ligase</keyword>
<dbReference type="Pfam" id="PF04932">
    <property type="entry name" value="Wzy_C"/>
    <property type="match status" value="1"/>
</dbReference>
<dbReference type="GO" id="GO:0016874">
    <property type="term" value="F:ligase activity"/>
    <property type="evidence" value="ECO:0007669"/>
    <property type="project" value="UniProtKB-KW"/>
</dbReference>
<name>A0ABV6QYN3_9CAUL</name>
<evidence type="ECO:0000256" key="2">
    <source>
        <dbReference type="ARBA" id="ARBA00022692"/>
    </source>
</evidence>
<proteinExistence type="predicted"/>
<protein>
    <submittedName>
        <fullName evidence="7">O-antigen ligase family protein</fullName>
    </submittedName>
</protein>
<feature type="transmembrane region" description="Helical" evidence="5">
    <location>
        <begin position="20"/>
        <end position="39"/>
    </location>
</feature>
<sequence>MTPSHATRRAHSISPIESAIAVIIIVFMARGLVWIFGGVDPTDRGGISESGFSYSLTSGIIYSYALYRLIRMNIISKEVLVAAWPMILFVFIAFLSTFWSISPSDSFVRSVSLAGTILTGVYLWARFPSRNLISIFGIAFVAMTIASIALANFLPLYGKQNIGDNMGNWRGIYSHKNPAAYSTILGLITTAYLAATSRRPWPWLIGSALCVIMLLGSSSRTSLIAISITISITILILMCTSRSVFVRQTSVLYAMLIAISTYYVWTSADSILNALGRDTTLTGRGLIWPAAIKFWATSPILGHGYQAAYLSPEGMPRYMYGIGWRWLPSHSHNSYIDVMLGVGLLGLLTFAMGVITAAVRAIKSFRERTRPEVAWTLVAMIAICVIGFSGRVIMQPNTVELLITTIFILAAAQASPGALRQRAG</sequence>
<evidence type="ECO:0000256" key="1">
    <source>
        <dbReference type="ARBA" id="ARBA00004141"/>
    </source>
</evidence>
<feature type="domain" description="O-antigen ligase-related" evidence="6">
    <location>
        <begin position="206"/>
        <end position="350"/>
    </location>
</feature>
<keyword evidence="3 5" id="KW-1133">Transmembrane helix</keyword>
<feature type="transmembrane region" description="Helical" evidence="5">
    <location>
        <begin position="223"/>
        <end position="239"/>
    </location>
</feature>
<feature type="transmembrane region" description="Helical" evidence="5">
    <location>
        <begin position="107"/>
        <end position="125"/>
    </location>
</feature>
<comment type="subcellular location">
    <subcellularLocation>
        <location evidence="1">Membrane</location>
        <topology evidence="1">Multi-pass membrane protein</topology>
    </subcellularLocation>
</comment>
<feature type="transmembrane region" description="Helical" evidence="5">
    <location>
        <begin position="178"/>
        <end position="194"/>
    </location>
</feature>
<dbReference type="PANTHER" id="PTHR37422:SF17">
    <property type="entry name" value="O-ANTIGEN LIGASE"/>
    <property type="match status" value="1"/>
</dbReference>
<feature type="transmembrane region" description="Helical" evidence="5">
    <location>
        <begin position="201"/>
        <end position="217"/>
    </location>
</feature>
<keyword evidence="4 5" id="KW-0472">Membrane</keyword>